<comment type="caution">
    <text evidence="2">The sequence shown here is derived from an EMBL/GenBank/DDBJ whole genome shotgun (WGS) entry which is preliminary data.</text>
</comment>
<keyword evidence="1" id="KW-0472">Membrane</keyword>
<organism evidence="2 3">
    <name type="scientific">Ancylostoma ceylanicum</name>
    <dbReference type="NCBI Taxonomy" id="53326"/>
    <lineage>
        <taxon>Eukaryota</taxon>
        <taxon>Metazoa</taxon>
        <taxon>Ecdysozoa</taxon>
        <taxon>Nematoda</taxon>
        <taxon>Chromadorea</taxon>
        <taxon>Rhabditida</taxon>
        <taxon>Rhabditina</taxon>
        <taxon>Rhabditomorpha</taxon>
        <taxon>Strongyloidea</taxon>
        <taxon>Ancylostomatidae</taxon>
        <taxon>Ancylostomatinae</taxon>
        <taxon>Ancylostoma</taxon>
    </lineage>
</organism>
<evidence type="ECO:0000256" key="1">
    <source>
        <dbReference type="SAM" id="Phobius"/>
    </source>
</evidence>
<dbReference type="OrthoDB" id="10267127at2759"/>
<sequence>MSTEAGERVVDKEYLALLENKLKALKDPKKATAKQFLSDIATYKDQQLFKLITAGSPTQSGFDDDFADIVITPNYLRRVIAPQTCAINKLELVHLVKSDHVQVRVFLLLRSSSLLGLSLSFLIYWQYMVLSLQKKLQFFFDFVLIFVLFQNFGWYSILSLHIPTVHIASGGFFANTGSTRCGRAASVEIAYVVANQGFLDSFSLSLVLTTKKTDDY</sequence>
<dbReference type="Pfam" id="PF14989">
    <property type="entry name" value="CCDC32"/>
    <property type="match status" value="1"/>
</dbReference>
<evidence type="ECO:0000313" key="3">
    <source>
        <dbReference type="Proteomes" id="UP000024635"/>
    </source>
</evidence>
<dbReference type="InterPro" id="IPR028039">
    <property type="entry name" value="CCDC32"/>
</dbReference>
<feature type="transmembrane region" description="Helical" evidence="1">
    <location>
        <begin position="139"/>
        <end position="158"/>
    </location>
</feature>
<gene>
    <name evidence="2" type="primary">Acey_s0248.g97</name>
    <name evidence="2" type="ORF">Y032_0248g97</name>
</gene>
<dbReference type="Proteomes" id="UP000024635">
    <property type="component" value="Unassembled WGS sequence"/>
</dbReference>
<keyword evidence="1" id="KW-1133">Transmembrane helix</keyword>
<name>A0A016SDI0_9BILA</name>
<proteinExistence type="predicted"/>
<protein>
    <submittedName>
        <fullName evidence="2">Uncharacterized protein</fullName>
    </submittedName>
</protein>
<accession>A0A016SDI0</accession>
<reference evidence="3" key="1">
    <citation type="journal article" date="2015" name="Nat. Genet.">
        <title>The genome and transcriptome of the zoonotic hookworm Ancylostoma ceylanicum identify infection-specific gene families.</title>
        <authorList>
            <person name="Schwarz E.M."/>
            <person name="Hu Y."/>
            <person name="Antoshechkin I."/>
            <person name="Miller M.M."/>
            <person name="Sternberg P.W."/>
            <person name="Aroian R.V."/>
        </authorList>
    </citation>
    <scope>NUCLEOTIDE SEQUENCE</scope>
    <source>
        <strain evidence="3">HY135</strain>
    </source>
</reference>
<keyword evidence="3" id="KW-1185">Reference proteome</keyword>
<evidence type="ECO:0000313" key="2">
    <source>
        <dbReference type="EMBL" id="EYB88401.1"/>
    </source>
</evidence>
<dbReference type="EMBL" id="JARK01001584">
    <property type="protein sequence ID" value="EYB88401.1"/>
    <property type="molecule type" value="Genomic_DNA"/>
</dbReference>
<feature type="transmembrane region" description="Helical" evidence="1">
    <location>
        <begin position="107"/>
        <end position="127"/>
    </location>
</feature>
<dbReference type="AlphaFoldDB" id="A0A016SDI0"/>
<keyword evidence="1" id="KW-0812">Transmembrane</keyword>